<gene>
    <name evidence="2" type="ORF">F3W81_06175</name>
</gene>
<dbReference type="Gene3D" id="3.40.50.300">
    <property type="entry name" value="P-loop containing nucleotide triphosphate hydrolases"/>
    <property type="match status" value="1"/>
</dbReference>
<sequence>MRNTFVETENFRRFVGALKSLDERGAEEACIVIVDGKPGLGKTTTLSRWVVQTGSIYLRAQKGWDYSWFMQELLAELSVDPRSIRGRRDRFERVLQELQDRSERAALEDKVFGIVIDECDMISRRPEIMEAIRGISDLKFLPTVLVGMGKLRDDLRRYPQIESRAPNKIDFRPLSVEDTKILIEGRCEVPVANDLIAFVCRASKGFSREILDAIKSIERFGRRFDIGSDGVTVADMAGQVIMTDRNSGKDIFVPVPK</sequence>
<dbReference type="Pfam" id="PF13401">
    <property type="entry name" value="AAA_22"/>
    <property type="match status" value="1"/>
</dbReference>
<proteinExistence type="predicted"/>
<dbReference type="AlphaFoldDB" id="A0A7L9WJ78"/>
<keyword evidence="3" id="KW-1185">Reference proteome</keyword>
<dbReference type="EMBL" id="CP045201">
    <property type="protein sequence ID" value="QOL80435.1"/>
    <property type="molecule type" value="Genomic_DNA"/>
</dbReference>
<dbReference type="InterPro" id="IPR049945">
    <property type="entry name" value="AAA_22"/>
</dbReference>
<accession>A0A7L9WJ78</accession>
<feature type="domain" description="ORC1/DEAH AAA+ ATPase" evidence="1">
    <location>
        <begin position="30"/>
        <end position="153"/>
    </location>
</feature>
<dbReference type="InterPro" id="IPR027417">
    <property type="entry name" value="P-loop_NTPase"/>
</dbReference>
<evidence type="ECO:0000313" key="3">
    <source>
        <dbReference type="Proteomes" id="UP000594118"/>
    </source>
</evidence>
<dbReference type="SUPFAM" id="SSF52540">
    <property type="entry name" value="P-loop containing nucleoside triphosphate hydrolases"/>
    <property type="match status" value="1"/>
</dbReference>
<dbReference type="KEGG" id="pshq:F3W81_06175"/>
<evidence type="ECO:0000259" key="1">
    <source>
        <dbReference type="Pfam" id="PF13401"/>
    </source>
</evidence>
<dbReference type="PANTHER" id="PTHR35894:SF5">
    <property type="entry name" value="MU-LIKE PROPHAGE FLUMU DNA TRANSPOSITION PROTEIN B"/>
    <property type="match status" value="1"/>
</dbReference>
<protein>
    <submittedName>
        <fullName evidence="2">AAA family ATPase</fullName>
    </submittedName>
</protein>
<evidence type="ECO:0000313" key="2">
    <source>
        <dbReference type="EMBL" id="QOL80435.1"/>
    </source>
</evidence>
<dbReference type="InterPro" id="IPR052026">
    <property type="entry name" value="ExeA_AAA_ATPase_DNA-bind"/>
</dbReference>
<dbReference type="PANTHER" id="PTHR35894">
    <property type="entry name" value="GENERAL SECRETION PATHWAY PROTEIN A-RELATED"/>
    <property type="match status" value="1"/>
</dbReference>
<reference evidence="2 3" key="1">
    <citation type="submission" date="2019-10" db="EMBL/GenBank/DDBJ databases">
        <title>Pseudopuniceibacterium sp. HQ09 islated from Antarctica.</title>
        <authorList>
            <person name="Liao L."/>
            <person name="Su S."/>
            <person name="Chen B."/>
            <person name="Yu Y."/>
        </authorList>
    </citation>
    <scope>NUCLEOTIDE SEQUENCE [LARGE SCALE GENOMIC DNA]</scope>
    <source>
        <strain evidence="2 3">HQ09</strain>
    </source>
</reference>
<name>A0A7L9WJ78_9RHOB</name>
<dbReference type="GO" id="GO:0016887">
    <property type="term" value="F:ATP hydrolysis activity"/>
    <property type="evidence" value="ECO:0007669"/>
    <property type="project" value="InterPro"/>
</dbReference>
<dbReference type="RefSeq" id="WP_193082756.1">
    <property type="nucleotide sequence ID" value="NZ_CP045201.1"/>
</dbReference>
<organism evidence="2 3">
    <name type="scientific">Pseudooceanicola spongiae</name>
    <dbReference type="NCBI Taxonomy" id="2613965"/>
    <lineage>
        <taxon>Bacteria</taxon>
        <taxon>Pseudomonadati</taxon>
        <taxon>Pseudomonadota</taxon>
        <taxon>Alphaproteobacteria</taxon>
        <taxon>Rhodobacterales</taxon>
        <taxon>Paracoccaceae</taxon>
        <taxon>Pseudooceanicola</taxon>
    </lineage>
</organism>
<dbReference type="Proteomes" id="UP000594118">
    <property type="component" value="Chromosome"/>
</dbReference>